<organism evidence="2 3">
    <name type="scientific">Pristionchus fissidentatus</name>
    <dbReference type="NCBI Taxonomy" id="1538716"/>
    <lineage>
        <taxon>Eukaryota</taxon>
        <taxon>Metazoa</taxon>
        <taxon>Ecdysozoa</taxon>
        <taxon>Nematoda</taxon>
        <taxon>Chromadorea</taxon>
        <taxon>Rhabditida</taxon>
        <taxon>Rhabditina</taxon>
        <taxon>Diplogasteromorpha</taxon>
        <taxon>Diplogasteroidea</taxon>
        <taxon>Neodiplogasteridae</taxon>
        <taxon>Pristionchus</taxon>
    </lineage>
</organism>
<evidence type="ECO:0000256" key="1">
    <source>
        <dbReference type="RuleBase" id="RU362006"/>
    </source>
</evidence>
<dbReference type="EMBL" id="BTSY01000005">
    <property type="protein sequence ID" value="GMT28313.1"/>
    <property type="molecule type" value="Genomic_DNA"/>
</dbReference>
<feature type="non-terminal residue" evidence="2">
    <location>
        <position position="1"/>
    </location>
</feature>
<feature type="transmembrane region" description="Helical" evidence="1">
    <location>
        <begin position="78"/>
        <end position="105"/>
    </location>
</feature>
<proteinExistence type="inferred from homology"/>
<comment type="similarity">
    <text evidence="1">Belongs to the DP1 family.</text>
</comment>
<sequence length="286" mass="32105">IGMDSTDETTRNRVESLPPQLTDLANQLRQQLPEPAIPSSIQADIHNLLYTSYGPNIDDAIQSIERATEMKRERITTVLIGVLVFCLVMGGTGARFVCNIIGIAYPAYASLKAVRSLNALEEKEWLVYWSVFGLVTLIDFWIDFVMQFFPFYYVVKSLFYLYLYLPYTRGADYIFLHQLEPLIFSMEHKVSVSLRESVISRSASVLHSSLYSSRPQSIASISDQIDNSVSQISVAQLATPEVKSEGTTTLKAEASPDVIVPPKEQRSKINSEVKKSGGLFKMWPFG</sequence>
<dbReference type="AlphaFoldDB" id="A0AAV5WC95"/>
<evidence type="ECO:0000313" key="3">
    <source>
        <dbReference type="Proteomes" id="UP001432322"/>
    </source>
</evidence>
<keyword evidence="1" id="KW-1133">Transmembrane helix</keyword>
<accession>A0AAV5WC95</accession>
<gene>
    <name evidence="2" type="ORF">PFISCL1PPCAC_19610</name>
</gene>
<feature type="transmembrane region" description="Helical" evidence="1">
    <location>
        <begin position="125"/>
        <end position="142"/>
    </location>
</feature>
<keyword evidence="1" id="KW-0812">Transmembrane</keyword>
<name>A0AAV5WC95_9BILA</name>
<keyword evidence="1" id="KW-0472">Membrane</keyword>
<reference evidence="2" key="1">
    <citation type="submission" date="2023-10" db="EMBL/GenBank/DDBJ databases">
        <title>Genome assembly of Pristionchus species.</title>
        <authorList>
            <person name="Yoshida K."/>
            <person name="Sommer R.J."/>
        </authorList>
    </citation>
    <scope>NUCLEOTIDE SEQUENCE</scope>
    <source>
        <strain evidence="2">RS5133</strain>
    </source>
</reference>
<comment type="caution">
    <text evidence="2">The sequence shown here is derived from an EMBL/GenBank/DDBJ whole genome shotgun (WGS) entry which is preliminary data.</text>
</comment>
<dbReference type="PANTHER" id="PTHR12300">
    <property type="entry name" value="HVA22-LIKE PROTEINS"/>
    <property type="match status" value="1"/>
</dbReference>
<dbReference type="Proteomes" id="UP001432322">
    <property type="component" value="Unassembled WGS sequence"/>
</dbReference>
<comment type="subcellular location">
    <subcellularLocation>
        <location evidence="1">Membrane</location>
        <topology evidence="1">Multi-pass membrane protein</topology>
    </subcellularLocation>
</comment>
<dbReference type="InterPro" id="IPR004345">
    <property type="entry name" value="TB2_DP1_HVA22"/>
</dbReference>
<dbReference type="PANTHER" id="PTHR12300:SF34">
    <property type="entry name" value="RECEPTOR EXPRESSION-ENHANCING PROTEIN"/>
    <property type="match status" value="1"/>
</dbReference>
<dbReference type="GO" id="GO:0016020">
    <property type="term" value="C:membrane"/>
    <property type="evidence" value="ECO:0007669"/>
    <property type="project" value="UniProtKB-SubCell"/>
</dbReference>
<dbReference type="Pfam" id="PF03134">
    <property type="entry name" value="TB2_DP1_HVA22"/>
    <property type="match status" value="1"/>
</dbReference>
<feature type="transmembrane region" description="Helical" evidence="1">
    <location>
        <begin position="149"/>
        <end position="167"/>
    </location>
</feature>
<evidence type="ECO:0000313" key="2">
    <source>
        <dbReference type="EMBL" id="GMT28313.1"/>
    </source>
</evidence>
<keyword evidence="3" id="KW-1185">Reference proteome</keyword>
<protein>
    <recommendedName>
        <fullName evidence="1">Receptor expression-enhancing protein</fullName>
    </recommendedName>
</protein>